<dbReference type="Proteomes" id="UP000551353">
    <property type="component" value="Unassembled WGS sequence"/>
</dbReference>
<evidence type="ECO:0000256" key="3">
    <source>
        <dbReference type="ARBA" id="ARBA00022763"/>
    </source>
</evidence>
<dbReference type="Gene3D" id="3.90.1680.10">
    <property type="entry name" value="SOS response associated peptidase-like"/>
    <property type="match status" value="1"/>
</dbReference>
<sequence>MPATMMASIHDRMPVILHREDYERWLSPEPDPDDLMKPFPASQMKMWPIGRKVGSPKNDTPDILDEIDPDLEP</sequence>
<evidence type="ECO:0000256" key="7">
    <source>
        <dbReference type="ARBA" id="ARBA00023239"/>
    </source>
</evidence>
<keyword evidence="7" id="KW-0456">Lyase</keyword>
<dbReference type="Pfam" id="PF02586">
    <property type="entry name" value="SRAP"/>
    <property type="match status" value="1"/>
</dbReference>
<evidence type="ECO:0000256" key="4">
    <source>
        <dbReference type="ARBA" id="ARBA00022801"/>
    </source>
</evidence>
<gene>
    <name evidence="10" type="ORF">GGD56_000311</name>
</gene>
<dbReference type="SUPFAM" id="SSF143081">
    <property type="entry name" value="BB1717-like"/>
    <property type="match status" value="1"/>
</dbReference>
<keyword evidence="4 8" id="KW-0378">Hydrolase</keyword>
<organism evidence="10 11">
    <name type="scientific">Rhizobium mongolense</name>
    <dbReference type="NCBI Taxonomy" id="57676"/>
    <lineage>
        <taxon>Bacteria</taxon>
        <taxon>Pseudomonadati</taxon>
        <taxon>Pseudomonadota</taxon>
        <taxon>Alphaproteobacteria</taxon>
        <taxon>Hyphomicrobiales</taxon>
        <taxon>Rhizobiaceae</taxon>
        <taxon>Rhizobium/Agrobacterium group</taxon>
        <taxon>Rhizobium</taxon>
    </lineage>
</organism>
<keyword evidence="6" id="KW-0238">DNA-binding</keyword>
<comment type="caution">
    <text evidence="10">The sequence shown here is derived from an EMBL/GenBank/DDBJ whole genome shotgun (WGS) entry which is preliminary data.</text>
</comment>
<reference evidence="10 11" key="1">
    <citation type="submission" date="2020-08" db="EMBL/GenBank/DDBJ databases">
        <title>Genomic Encyclopedia of Type Strains, Phase IV (KMG-V): Genome sequencing to study the core and pangenomes of soil and plant-associated prokaryotes.</title>
        <authorList>
            <person name="Whitman W."/>
        </authorList>
    </citation>
    <scope>NUCLEOTIDE SEQUENCE [LARGE SCALE GENOMIC DNA]</scope>
    <source>
        <strain evidence="10 11">SEMIA 4087</strain>
    </source>
</reference>
<evidence type="ECO:0000256" key="5">
    <source>
        <dbReference type="ARBA" id="ARBA00023124"/>
    </source>
</evidence>
<name>A0ABR6IF46_9HYPH</name>
<evidence type="ECO:0000256" key="2">
    <source>
        <dbReference type="ARBA" id="ARBA00022670"/>
    </source>
</evidence>
<comment type="similarity">
    <text evidence="1 8">Belongs to the SOS response-associated peptidase family.</text>
</comment>
<dbReference type="InterPro" id="IPR003738">
    <property type="entry name" value="SRAP"/>
</dbReference>
<dbReference type="PANTHER" id="PTHR13604:SF0">
    <property type="entry name" value="ABASIC SITE PROCESSING PROTEIN HMCES"/>
    <property type="match status" value="1"/>
</dbReference>
<feature type="compositionally biased region" description="Acidic residues" evidence="9">
    <location>
        <begin position="62"/>
        <end position="73"/>
    </location>
</feature>
<keyword evidence="3" id="KW-0227">DNA damage</keyword>
<feature type="region of interest" description="Disordered" evidence="9">
    <location>
        <begin position="49"/>
        <end position="73"/>
    </location>
</feature>
<keyword evidence="5" id="KW-0190">Covalent protein-DNA linkage</keyword>
<evidence type="ECO:0000256" key="8">
    <source>
        <dbReference type="RuleBase" id="RU364100"/>
    </source>
</evidence>
<dbReference type="PANTHER" id="PTHR13604">
    <property type="entry name" value="DC12-RELATED"/>
    <property type="match status" value="1"/>
</dbReference>
<dbReference type="EC" id="3.4.-.-" evidence="8"/>
<evidence type="ECO:0000313" key="10">
    <source>
        <dbReference type="EMBL" id="MBB4226491.1"/>
    </source>
</evidence>
<dbReference type="EMBL" id="JACIFX010000001">
    <property type="protein sequence ID" value="MBB4226491.1"/>
    <property type="molecule type" value="Genomic_DNA"/>
</dbReference>
<evidence type="ECO:0000256" key="9">
    <source>
        <dbReference type="SAM" id="MobiDB-lite"/>
    </source>
</evidence>
<protein>
    <recommendedName>
        <fullName evidence="8">Abasic site processing protein</fullName>
        <ecNumber evidence="8">3.4.-.-</ecNumber>
    </recommendedName>
</protein>
<keyword evidence="11" id="KW-1185">Reference proteome</keyword>
<keyword evidence="2 8" id="KW-0645">Protease</keyword>
<evidence type="ECO:0000313" key="11">
    <source>
        <dbReference type="Proteomes" id="UP000551353"/>
    </source>
</evidence>
<evidence type="ECO:0000256" key="6">
    <source>
        <dbReference type="ARBA" id="ARBA00023125"/>
    </source>
</evidence>
<accession>A0ABR6IF46</accession>
<dbReference type="InterPro" id="IPR036590">
    <property type="entry name" value="SRAP-like"/>
</dbReference>
<proteinExistence type="inferred from homology"/>
<evidence type="ECO:0000256" key="1">
    <source>
        <dbReference type="ARBA" id="ARBA00008136"/>
    </source>
</evidence>